<dbReference type="STRING" id="37003.ENSKMAP00000023163"/>
<keyword evidence="6" id="KW-1185">Reference proteome</keyword>
<dbReference type="GO" id="GO:0005759">
    <property type="term" value="C:mitochondrial matrix"/>
    <property type="evidence" value="ECO:0007669"/>
    <property type="project" value="TreeGrafter"/>
</dbReference>
<dbReference type="InterPro" id="IPR050870">
    <property type="entry name" value="FAST_kinase"/>
</dbReference>
<dbReference type="InterPro" id="IPR013579">
    <property type="entry name" value="FAST_2"/>
</dbReference>
<evidence type="ECO:0000256" key="3">
    <source>
        <dbReference type="SAM" id="MobiDB-lite"/>
    </source>
</evidence>
<feature type="region of interest" description="Disordered" evidence="3">
    <location>
        <begin position="1"/>
        <end position="21"/>
    </location>
</feature>
<reference evidence="5" key="1">
    <citation type="submission" date="2025-08" db="UniProtKB">
        <authorList>
            <consortium name="Ensembl"/>
        </authorList>
    </citation>
    <scope>IDENTIFICATION</scope>
</reference>
<dbReference type="GO" id="GO:0044528">
    <property type="term" value="P:regulation of mitochondrial mRNA stability"/>
    <property type="evidence" value="ECO:0007669"/>
    <property type="project" value="InterPro"/>
</dbReference>
<dbReference type="GO" id="GO:0000963">
    <property type="term" value="P:mitochondrial RNA processing"/>
    <property type="evidence" value="ECO:0007669"/>
    <property type="project" value="TreeGrafter"/>
</dbReference>
<keyword evidence="2" id="KW-0496">Mitochondrion</keyword>
<dbReference type="Proteomes" id="UP000264800">
    <property type="component" value="Unplaced"/>
</dbReference>
<dbReference type="SMART" id="SM00952">
    <property type="entry name" value="RAP"/>
    <property type="match status" value="1"/>
</dbReference>
<dbReference type="Pfam" id="PF08368">
    <property type="entry name" value="FAST_2"/>
    <property type="match status" value="1"/>
</dbReference>
<feature type="compositionally biased region" description="Low complexity" evidence="3">
    <location>
        <begin position="595"/>
        <end position="617"/>
    </location>
</feature>
<protein>
    <submittedName>
        <fullName evidence="5">FAST kinase domains 5</fullName>
    </submittedName>
</protein>
<proteinExistence type="predicted"/>
<feature type="domain" description="RAP" evidence="4">
    <location>
        <begin position="659"/>
        <end position="719"/>
    </location>
</feature>
<dbReference type="Ensembl" id="ENSKMAT00000023458.1">
    <property type="protein sequence ID" value="ENSKMAP00000023163.1"/>
    <property type="gene ID" value="ENSKMAG00000017190.1"/>
</dbReference>
<comment type="subcellular location">
    <subcellularLocation>
        <location evidence="1">Mitochondrion</location>
    </subcellularLocation>
</comment>
<dbReference type="Pfam" id="PF08373">
    <property type="entry name" value="RAP"/>
    <property type="match status" value="1"/>
</dbReference>
<dbReference type="GeneTree" id="ENSGT01030000234607"/>
<dbReference type="PANTHER" id="PTHR21228:SF70">
    <property type="entry name" value="FAST KINASE DOMAIN-CONTAINING PROTEIN 5, MITOCHONDRIAL"/>
    <property type="match status" value="1"/>
</dbReference>
<dbReference type="PROSITE" id="PS51286">
    <property type="entry name" value="RAP"/>
    <property type="match status" value="1"/>
</dbReference>
<name>A0A3Q3B117_KRYMA</name>
<feature type="region of interest" description="Disordered" evidence="3">
    <location>
        <begin position="594"/>
        <end position="620"/>
    </location>
</feature>
<dbReference type="Pfam" id="PF06743">
    <property type="entry name" value="FAST_1"/>
    <property type="match status" value="1"/>
</dbReference>
<sequence>MSEPHSAQTAPQNWDRFLPPSNACSTGGERRGVCGAAAGAEGRNAQFSRSDNHLPDLRCISSSNTYPETSDYKVNRRAFLKCRPNYGSMALDLTQRPHSLEWVEVLPVLQKVSILKDRLKLADVLRFLPELSRLHRDQLLMLKKDQRFLMLFRFCKEHIHLFSALELLEVMQSFVWLKIPHYHSVLDACESELSRQACQMSLHQLLFAADMLHCIGRQPSPFLLHVCRSVQLLLGEMGVPELVQLWYLMGEGRHCPNTLVQPLEHLLIRHLHQLHPEEIGTVCLGLFKTQTSISESTVIHLVDSALTYVTELSDFAIVNVNKYMRFSYLFHKRWLEAMAQEVPRRVNKMAVQGLMHVTLTCSALHYQNSSILNSIAERVPSLVSHCRSKDAGKLLWSFGTLGYLPTQNPAFYSSLTEALRQRKSEFQHFPEHLLTGLLGLAFVSQFPEDLIALALSPKYVELAMRKAHVELRRDLFTLDETVALELPQYTGPRLDSEIKEEVAEMLWNFVQLDVCQRPDVQEAESVLKDLLGGEQYVCKRMILPHTRTIDLEVHLDPKGQPIPVNPPPAAPSNQEWVNLNTGVTITDQLFTQLTNAKSPPNSPASSAGLNPGSSSSSVLMPDERGRLFESALDVTPDITKARLGTTQSVLKDLKRPVKVAVQVPGRNQFCVQSQQLLGLHAMKRRHLKLAGYQVVELSPDEWSVMYRKRHSMKLGYLHCKIYECLK</sequence>
<evidence type="ECO:0000256" key="2">
    <source>
        <dbReference type="ARBA" id="ARBA00023128"/>
    </source>
</evidence>
<dbReference type="InterPro" id="IPR013584">
    <property type="entry name" value="RAP"/>
</dbReference>
<accession>A0A3Q3B117</accession>
<dbReference type="GO" id="GO:0003723">
    <property type="term" value="F:RNA binding"/>
    <property type="evidence" value="ECO:0007669"/>
    <property type="project" value="TreeGrafter"/>
</dbReference>
<evidence type="ECO:0000259" key="4">
    <source>
        <dbReference type="PROSITE" id="PS51286"/>
    </source>
</evidence>
<dbReference type="GO" id="GO:0035770">
    <property type="term" value="C:ribonucleoprotein granule"/>
    <property type="evidence" value="ECO:0007669"/>
    <property type="project" value="TreeGrafter"/>
</dbReference>
<feature type="compositionally biased region" description="Polar residues" evidence="3">
    <location>
        <begin position="1"/>
        <end position="12"/>
    </location>
</feature>
<evidence type="ECO:0000313" key="5">
    <source>
        <dbReference type="Ensembl" id="ENSKMAP00000023163.1"/>
    </source>
</evidence>
<evidence type="ECO:0000313" key="6">
    <source>
        <dbReference type="Proteomes" id="UP000264800"/>
    </source>
</evidence>
<dbReference type="OMA" id="PHTRSID"/>
<organism evidence="5 6">
    <name type="scientific">Kryptolebias marmoratus</name>
    <name type="common">Mangrove killifish</name>
    <name type="synonym">Rivulus marmoratus</name>
    <dbReference type="NCBI Taxonomy" id="37003"/>
    <lineage>
        <taxon>Eukaryota</taxon>
        <taxon>Metazoa</taxon>
        <taxon>Chordata</taxon>
        <taxon>Craniata</taxon>
        <taxon>Vertebrata</taxon>
        <taxon>Euteleostomi</taxon>
        <taxon>Actinopterygii</taxon>
        <taxon>Neopterygii</taxon>
        <taxon>Teleostei</taxon>
        <taxon>Neoteleostei</taxon>
        <taxon>Acanthomorphata</taxon>
        <taxon>Ovalentaria</taxon>
        <taxon>Atherinomorphae</taxon>
        <taxon>Cyprinodontiformes</taxon>
        <taxon>Rivulidae</taxon>
        <taxon>Kryptolebias</taxon>
    </lineage>
</organism>
<evidence type="ECO:0000256" key="1">
    <source>
        <dbReference type="ARBA" id="ARBA00004173"/>
    </source>
</evidence>
<reference evidence="5" key="2">
    <citation type="submission" date="2025-09" db="UniProtKB">
        <authorList>
            <consortium name="Ensembl"/>
        </authorList>
    </citation>
    <scope>IDENTIFICATION</scope>
</reference>
<dbReference type="InterPro" id="IPR010622">
    <property type="entry name" value="FAST_Leu-rich"/>
</dbReference>
<dbReference type="PANTHER" id="PTHR21228">
    <property type="entry name" value="FAST LEU-RICH DOMAIN-CONTAINING"/>
    <property type="match status" value="1"/>
</dbReference>
<dbReference type="AlphaFoldDB" id="A0A3Q3B117"/>